<dbReference type="PIRSF" id="PIRSF010376">
    <property type="entry name" value="IspE"/>
    <property type="match status" value="1"/>
</dbReference>
<dbReference type="InterPro" id="IPR004424">
    <property type="entry name" value="IspE"/>
</dbReference>
<organism evidence="10 14">
    <name type="scientific">Rotaria magnacalcarata</name>
    <dbReference type="NCBI Taxonomy" id="392030"/>
    <lineage>
        <taxon>Eukaryota</taxon>
        <taxon>Metazoa</taxon>
        <taxon>Spiralia</taxon>
        <taxon>Gnathifera</taxon>
        <taxon>Rotifera</taxon>
        <taxon>Eurotatoria</taxon>
        <taxon>Bdelloidea</taxon>
        <taxon>Philodinida</taxon>
        <taxon>Philodinidae</taxon>
        <taxon>Rotaria</taxon>
    </lineage>
</organism>
<evidence type="ECO:0000256" key="2">
    <source>
        <dbReference type="ARBA" id="ARBA00012052"/>
    </source>
</evidence>
<dbReference type="EMBL" id="CAJNOV010002066">
    <property type="protein sequence ID" value="CAF1088316.1"/>
    <property type="molecule type" value="Genomic_DNA"/>
</dbReference>
<protein>
    <recommendedName>
        <fullName evidence="2">4-(cytidine 5'-diphospho)-2-C-methyl-D-erythritol kinase</fullName>
        <ecNumber evidence="2">2.7.1.148</ecNumber>
    </recommendedName>
    <alternativeName>
        <fullName evidence="7">4-(cytidine-5'-diphospho)-2-C-methyl-D-erythritol kinase</fullName>
    </alternativeName>
</protein>
<sequence>MFLRAPCKINLTLDVFDKKERTDGYHNIDSFVVQFREPADELRIHIKPASDRNSIKVTCNDLRLPVDTRNLAGLLAALYLTYIDSLFNIEIDLYKRIPTEAGLGGGSSDAAAVLRALNNYFNQKVEPLELTAMAAHIGSDVPLFLAEKPVRVRGRGEIIESLDFELPVFWGILVHPGIGVSTPHAYAALDAVPNRQPGTSTERLLSRLCDKKEIPINISELLATGLSNDFEPVVLTTYPDIAKAHEIIVSAGALRTLLCGSGSAIFGLARDLQHTNQLVDILTVNFSSIMIVSSSYPDAFNIKQI</sequence>
<evidence type="ECO:0000256" key="6">
    <source>
        <dbReference type="ARBA" id="ARBA00022840"/>
    </source>
</evidence>
<evidence type="ECO:0000256" key="5">
    <source>
        <dbReference type="ARBA" id="ARBA00022777"/>
    </source>
</evidence>
<comment type="caution">
    <text evidence="10">The sequence shown here is derived from an EMBL/GenBank/DDBJ whole genome shotgun (WGS) entry which is preliminary data.</text>
</comment>
<dbReference type="Pfam" id="PF00288">
    <property type="entry name" value="GHMP_kinases_N"/>
    <property type="match status" value="1"/>
</dbReference>
<dbReference type="Proteomes" id="UP000676336">
    <property type="component" value="Unassembled WGS sequence"/>
</dbReference>
<dbReference type="SUPFAM" id="SSF55060">
    <property type="entry name" value="GHMP Kinase, C-terminal domain"/>
    <property type="match status" value="1"/>
</dbReference>
<dbReference type="PANTHER" id="PTHR43527:SF2">
    <property type="entry name" value="4-DIPHOSPHOCYTIDYL-2-C-METHYL-D-ERYTHRITOL KINASE, CHLOROPLASTIC"/>
    <property type="match status" value="1"/>
</dbReference>
<evidence type="ECO:0000259" key="9">
    <source>
        <dbReference type="Pfam" id="PF08544"/>
    </source>
</evidence>
<evidence type="ECO:0000313" key="13">
    <source>
        <dbReference type="EMBL" id="CAF3908692.1"/>
    </source>
</evidence>
<dbReference type="PANTHER" id="PTHR43527">
    <property type="entry name" value="4-DIPHOSPHOCYTIDYL-2-C-METHYL-D-ERYTHRITOL KINASE, CHLOROPLASTIC"/>
    <property type="match status" value="1"/>
</dbReference>
<evidence type="ECO:0000313" key="11">
    <source>
        <dbReference type="EMBL" id="CAF1552408.1"/>
    </source>
</evidence>
<keyword evidence="3" id="KW-0808">Transferase</keyword>
<dbReference type="NCBIfam" id="TIGR00154">
    <property type="entry name" value="ispE"/>
    <property type="match status" value="1"/>
</dbReference>
<evidence type="ECO:0000256" key="1">
    <source>
        <dbReference type="ARBA" id="ARBA00009684"/>
    </source>
</evidence>
<dbReference type="EMBL" id="CAJNOW010008993">
    <property type="protein sequence ID" value="CAF1552408.1"/>
    <property type="molecule type" value="Genomic_DNA"/>
</dbReference>
<dbReference type="Proteomes" id="UP000663834">
    <property type="component" value="Unassembled WGS sequence"/>
</dbReference>
<dbReference type="AlphaFoldDB" id="A0A814N905"/>
<dbReference type="Pfam" id="PF08544">
    <property type="entry name" value="GHMP_kinases_C"/>
    <property type="match status" value="1"/>
</dbReference>
<feature type="domain" description="GHMP kinase C-terminal" evidence="9">
    <location>
        <begin position="221"/>
        <end position="282"/>
    </location>
</feature>
<dbReference type="SUPFAM" id="SSF54211">
    <property type="entry name" value="Ribosomal protein S5 domain 2-like"/>
    <property type="match status" value="1"/>
</dbReference>
<dbReference type="Gene3D" id="3.30.230.10">
    <property type="match status" value="1"/>
</dbReference>
<keyword evidence="5" id="KW-0418">Kinase</keyword>
<dbReference type="EMBL" id="CAJOBH010002388">
    <property type="protein sequence ID" value="CAF3903865.1"/>
    <property type="molecule type" value="Genomic_DNA"/>
</dbReference>
<evidence type="ECO:0000256" key="7">
    <source>
        <dbReference type="ARBA" id="ARBA00032554"/>
    </source>
</evidence>
<dbReference type="InterPro" id="IPR013750">
    <property type="entry name" value="GHMP_kinase_C_dom"/>
</dbReference>
<dbReference type="Proteomes" id="UP000663855">
    <property type="component" value="Unassembled WGS sequence"/>
</dbReference>
<accession>A0A814N905</accession>
<dbReference type="OrthoDB" id="10008524at2759"/>
<feature type="domain" description="GHMP kinase N-terminal" evidence="8">
    <location>
        <begin position="84"/>
        <end position="145"/>
    </location>
</feature>
<dbReference type="HAMAP" id="MF_00061">
    <property type="entry name" value="IspE"/>
    <property type="match status" value="1"/>
</dbReference>
<dbReference type="EC" id="2.7.1.148" evidence="2"/>
<evidence type="ECO:0000313" key="12">
    <source>
        <dbReference type="EMBL" id="CAF3903865.1"/>
    </source>
</evidence>
<dbReference type="InterPro" id="IPR006204">
    <property type="entry name" value="GHMP_kinase_N_dom"/>
</dbReference>
<evidence type="ECO:0000256" key="3">
    <source>
        <dbReference type="ARBA" id="ARBA00022679"/>
    </source>
</evidence>
<evidence type="ECO:0000313" key="10">
    <source>
        <dbReference type="EMBL" id="CAF1088316.1"/>
    </source>
</evidence>
<evidence type="ECO:0000313" key="14">
    <source>
        <dbReference type="Proteomes" id="UP000663855"/>
    </source>
</evidence>
<dbReference type="InterPro" id="IPR014721">
    <property type="entry name" value="Ribsml_uS5_D2-typ_fold_subgr"/>
</dbReference>
<dbReference type="GO" id="GO:0005524">
    <property type="term" value="F:ATP binding"/>
    <property type="evidence" value="ECO:0007669"/>
    <property type="project" value="UniProtKB-KW"/>
</dbReference>
<dbReference type="Gene3D" id="3.30.70.890">
    <property type="entry name" value="GHMP kinase, C-terminal domain"/>
    <property type="match status" value="1"/>
</dbReference>
<proteinExistence type="inferred from homology"/>
<gene>
    <name evidence="12" type="ORF">BYL167_LOCUS8615</name>
    <name evidence="10" type="ORF">CJN711_LOCUS6541</name>
    <name evidence="11" type="ORF">KQP761_LOCUS17751</name>
    <name evidence="13" type="ORF">SMN809_LOCUS7031</name>
</gene>
<evidence type="ECO:0000259" key="8">
    <source>
        <dbReference type="Pfam" id="PF00288"/>
    </source>
</evidence>
<dbReference type="InterPro" id="IPR036554">
    <property type="entry name" value="GHMP_kinase_C_sf"/>
</dbReference>
<reference evidence="10" key="1">
    <citation type="submission" date="2021-02" db="EMBL/GenBank/DDBJ databases">
        <authorList>
            <person name="Nowell W R."/>
        </authorList>
    </citation>
    <scope>NUCLEOTIDE SEQUENCE</scope>
</reference>
<keyword evidence="4" id="KW-0547">Nucleotide-binding</keyword>
<dbReference type="GO" id="GO:0016114">
    <property type="term" value="P:terpenoid biosynthetic process"/>
    <property type="evidence" value="ECO:0007669"/>
    <property type="project" value="InterPro"/>
</dbReference>
<dbReference type="GO" id="GO:0050515">
    <property type="term" value="F:4-(cytidine 5'-diphospho)-2-C-methyl-D-erythritol kinase activity"/>
    <property type="evidence" value="ECO:0007669"/>
    <property type="project" value="UniProtKB-EC"/>
</dbReference>
<name>A0A814N905_9BILA</name>
<evidence type="ECO:0000256" key="4">
    <source>
        <dbReference type="ARBA" id="ARBA00022741"/>
    </source>
</evidence>
<dbReference type="Proteomes" id="UP000681967">
    <property type="component" value="Unassembled WGS sequence"/>
</dbReference>
<dbReference type="EMBL" id="CAJOBI010001978">
    <property type="protein sequence ID" value="CAF3908692.1"/>
    <property type="molecule type" value="Genomic_DNA"/>
</dbReference>
<comment type="similarity">
    <text evidence="1">Belongs to the GHMP kinase family. IspE subfamily.</text>
</comment>
<dbReference type="InterPro" id="IPR020568">
    <property type="entry name" value="Ribosomal_Su5_D2-typ_SF"/>
</dbReference>
<keyword evidence="6" id="KW-0067">ATP-binding</keyword>